<evidence type="ECO:0000256" key="1">
    <source>
        <dbReference type="ARBA" id="ARBA00007957"/>
    </source>
</evidence>
<dbReference type="Gene3D" id="3.30.1490.190">
    <property type="match status" value="1"/>
</dbReference>
<dbReference type="Pfam" id="PF01475">
    <property type="entry name" value="FUR"/>
    <property type="match status" value="1"/>
</dbReference>
<keyword evidence="4" id="KW-0805">Transcription regulation</keyword>
<feature type="binding site" evidence="7">
    <location>
        <position position="135"/>
    </location>
    <ligand>
        <name>Zn(2+)</name>
        <dbReference type="ChEBI" id="CHEBI:29105"/>
    </ligand>
</feature>
<keyword evidence="10" id="KW-1185">Reference proteome</keyword>
<dbReference type="eggNOG" id="COG0735">
    <property type="taxonomic scope" value="Bacteria"/>
</dbReference>
<evidence type="ECO:0000256" key="3">
    <source>
        <dbReference type="ARBA" id="ARBA00022833"/>
    </source>
</evidence>
<evidence type="ECO:0000256" key="4">
    <source>
        <dbReference type="ARBA" id="ARBA00023015"/>
    </source>
</evidence>
<keyword evidence="7" id="KW-0479">Metal-binding</keyword>
<organism evidence="9 10">
    <name type="scientific">Megasphaera vaginalis</name>
    <name type="common">ex Srinivasan et al. 2021</name>
    <dbReference type="NCBI Taxonomy" id="1111454"/>
    <lineage>
        <taxon>Bacteria</taxon>
        <taxon>Bacillati</taxon>
        <taxon>Bacillota</taxon>
        <taxon>Negativicutes</taxon>
        <taxon>Veillonellales</taxon>
        <taxon>Veillonellaceae</taxon>
        <taxon>Megasphaera</taxon>
    </lineage>
</organism>
<dbReference type="EMBL" id="AWXA01000037">
    <property type="protein sequence ID" value="ERT59170.1"/>
    <property type="molecule type" value="Genomic_DNA"/>
</dbReference>
<dbReference type="PANTHER" id="PTHR33202:SF7">
    <property type="entry name" value="FERRIC UPTAKE REGULATION PROTEIN"/>
    <property type="match status" value="1"/>
</dbReference>
<dbReference type="InterPro" id="IPR043135">
    <property type="entry name" value="Fur_C"/>
</dbReference>
<dbReference type="STRING" id="1111454.HMPREF1250_1369"/>
<dbReference type="SUPFAM" id="SSF46785">
    <property type="entry name" value="Winged helix' DNA-binding domain"/>
    <property type="match status" value="1"/>
</dbReference>
<dbReference type="GO" id="GO:0003700">
    <property type="term" value="F:DNA-binding transcription factor activity"/>
    <property type="evidence" value="ECO:0007669"/>
    <property type="project" value="InterPro"/>
</dbReference>
<dbReference type="RefSeq" id="WP_023053797.1">
    <property type="nucleotide sequence ID" value="NZ_AWXA01000037.1"/>
</dbReference>
<dbReference type="GO" id="GO:0008270">
    <property type="term" value="F:zinc ion binding"/>
    <property type="evidence" value="ECO:0007669"/>
    <property type="project" value="TreeGrafter"/>
</dbReference>
<reference evidence="9 10" key="1">
    <citation type="submission" date="2013-09" db="EMBL/GenBank/DDBJ databases">
        <authorList>
            <person name="Durkin A.S."/>
            <person name="Haft D.R."/>
            <person name="McCorrison J."/>
            <person name="Torralba M."/>
            <person name="Gillis M."/>
            <person name="Haft D.H."/>
            <person name="Methe B."/>
            <person name="Sutton G."/>
            <person name="Nelson K.E."/>
        </authorList>
    </citation>
    <scope>NUCLEOTIDE SEQUENCE [LARGE SCALE GENOMIC DNA]</scope>
    <source>
        <strain evidence="9 10">BV3C16-1</strain>
    </source>
</reference>
<keyword evidence="2" id="KW-0678">Repressor</keyword>
<keyword evidence="3 7" id="KW-0862">Zinc</keyword>
<feature type="binding site" evidence="7">
    <location>
        <position position="138"/>
    </location>
    <ligand>
        <name>Zn(2+)</name>
        <dbReference type="ChEBI" id="CHEBI:29105"/>
    </ligand>
</feature>
<gene>
    <name evidence="9" type="ORF">HMPREF1250_1369</name>
</gene>
<keyword evidence="6" id="KW-0804">Transcription</keyword>
<comment type="cofactor">
    <cofactor evidence="7">
        <name>Zn(2+)</name>
        <dbReference type="ChEBI" id="CHEBI:29105"/>
    </cofactor>
    <text evidence="7">Binds 1 zinc ion per subunit.</text>
</comment>
<feature type="binding site" evidence="7">
    <location>
        <position position="98"/>
    </location>
    <ligand>
        <name>Zn(2+)</name>
        <dbReference type="ChEBI" id="CHEBI:29105"/>
    </ligand>
</feature>
<evidence type="ECO:0000256" key="6">
    <source>
        <dbReference type="ARBA" id="ARBA00023163"/>
    </source>
</evidence>
<name>U7UIL6_9FIRM</name>
<dbReference type="InterPro" id="IPR036388">
    <property type="entry name" value="WH-like_DNA-bd_sf"/>
</dbReference>
<evidence type="ECO:0000256" key="8">
    <source>
        <dbReference type="PIRSR" id="PIRSR602481-2"/>
    </source>
</evidence>
<keyword evidence="8" id="KW-0408">Iron</keyword>
<evidence type="ECO:0000313" key="9">
    <source>
        <dbReference type="EMBL" id="ERT59170.1"/>
    </source>
</evidence>
<dbReference type="InterPro" id="IPR036390">
    <property type="entry name" value="WH_DNA-bd_sf"/>
</dbReference>
<dbReference type="Proteomes" id="UP000017090">
    <property type="component" value="Unassembled WGS sequence"/>
</dbReference>
<comment type="similarity">
    <text evidence="1">Belongs to the Fur family.</text>
</comment>
<accession>U7UIL6</accession>
<feature type="binding site" evidence="7">
    <location>
        <position position="95"/>
    </location>
    <ligand>
        <name>Zn(2+)</name>
        <dbReference type="ChEBI" id="CHEBI:29105"/>
    </ligand>
</feature>
<dbReference type="PANTHER" id="PTHR33202">
    <property type="entry name" value="ZINC UPTAKE REGULATION PROTEIN"/>
    <property type="match status" value="1"/>
</dbReference>
<comment type="caution">
    <text evidence="9">The sequence shown here is derived from an EMBL/GenBank/DDBJ whole genome shotgun (WGS) entry which is preliminary data.</text>
</comment>
<evidence type="ECO:0000256" key="2">
    <source>
        <dbReference type="ARBA" id="ARBA00022491"/>
    </source>
</evidence>
<dbReference type="InterPro" id="IPR002481">
    <property type="entry name" value="FUR"/>
</dbReference>
<feature type="binding site" evidence="8">
    <location>
        <position position="89"/>
    </location>
    <ligand>
        <name>Fe cation</name>
        <dbReference type="ChEBI" id="CHEBI:24875"/>
    </ligand>
</feature>
<feature type="binding site" evidence="8">
    <location>
        <position position="127"/>
    </location>
    <ligand>
        <name>Fe cation</name>
        <dbReference type="ChEBI" id="CHEBI:24875"/>
    </ligand>
</feature>
<dbReference type="Gene3D" id="1.10.10.10">
    <property type="entry name" value="Winged helix-like DNA-binding domain superfamily/Winged helix DNA-binding domain"/>
    <property type="match status" value="1"/>
</dbReference>
<protein>
    <submittedName>
        <fullName evidence="9">Ferric uptake regulator family protein</fullName>
    </submittedName>
</protein>
<comment type="cofactor">
    <cofactor evidence="8">
        <name>Mn(2+)</name>
        <dbReference type="ChEBI" id="CHEBI:29035"/>
    </cofactor>
    <cofactor evidence="8">
        <name>Fe(2+)</name>
        <dbReference type="ChEBI" id="CHEBI:29033"/>
    </cofactor>
    <text evidence="8">Binds 1 Mn(2+) or Fe(2+) ion per subunit.</text>
</comment>
<proteinExistence type="inferred from homology"/>
<dbReference type="GO" id="GO:1900376">
    <property type="term" value="P:regulation of secondary metabolite biosynthetic process"/>
    <property type="evidence" value="ECO:0007669"/>
    <property type="project" value="TreeGrafter"/>
</dbReference>
<dbReference type="GO" id="GO:0045892">
    <property type="term" value="P:negative regulation of DNA-templated transcription"/>
    <property type="evidence" value="ECO:0007669"/>
    <property type="project" value="TreeGrafter"/>
</dbReference>
<keyword evidence="5" id="KW-0238">DNA-binding</keyword>
<dbReference type="PATRIC" id="fig|1111454.3.peg.1293"/>
<evidence type="ECO:0000256" key="5">
    <source>
        <dbReference type="ARBA" id="ARBA00023125"/>
    </source>
</evidence>
<evidence type="ECO:0000256" key="7">
    <source>
        <dbReference type="PIRSR" id="PIRSR602481-1"/>
    </source>
</evidence>
<evidence type="ECO:0000313" key="10">
    <source>
        <dbReference type="Proteomes" id="UP000017090"/>
    </source>
</evidence>
<dbReference type="GO" id="GO:0000976">
    <property type="term" value="F:transcription cis-regulatory region binding"/>
    <property type="evidence" value="ECO:0007669"/>
    <property type="project" value="TreeGrafter"/>
</dbReference>
<sequence length="153" mass="17673">MDEKEYGALLHKHGLKNTRARNWVLHVLLAREGVLTAEEIYQNIDQNGGKVNYSTIYRILELFETASLVEKTFLPDLKRHGYALRSIGHRHRLICLRCHKTVEISACPLASFEERIAAETTFQIVGHNLELFGYCGDCRRQLRREEEGDGVYE</sequence>
<dbReference type="CDD" id="cd07153">
    <property type="entry name" value="Fur_like"/>
    <property type="match status" value="1"/>
</dbReference>
<dbReference type="AlphaFoldDB" id="U7UIL6"/>